<keyword evidence="2" id="KW-1185">Reference proteome</keyword>
<protein>
    <submittedName>
        <fullName evidence="1">14769_t:CDS:1</fullName>
    </submittedName>
</protein>
<evidence type="ECO:0000313" key="2">
    <source>
        <dbReference type="Proteomes" id="UP000789702"/>
    </source>
</evidence>
<gene>
    <name evidence="1" type="ORF">DHETER_LOCUS336</name>
</gene>
<dbReference type="Proteomes" id="UP000789702">
    <property type="component" value="Unassembled WGS sequence"/>
</dbReference>
<name>A0ACA9JY88_9GLOM</name>
<reference evidence="1" key="1">
    <citation type="submission" date="2021-06" db="EMBL/GenBank/DDBJ databases">
        <authorList>
            <person name="Kallberg Y."/>
            <person name="Tangrot J."/>
            <person name="Rosling A."/>
        </authorList>
    </citation>
    <scope>NUCLEOTIDE SEQUENCE</scope>
    <source>
        <strain evidence="1">IL203A</strain>
    </source>
</reference>
<sequence length="77" mass="8763">MLDCTENVFFEGINDSNNSAKVDNISIDLEQIVISEKNKERKSREHAKKRSQESKSGKSLERKAKISAQLPKLPNFN</sequence>
<accession>A0ACA9JY88</accession>
<organism evidence="1 2">
    <name type="scientific">Dentiscutata heterogama</name>
    <dbReference type="NCBI Taxonomy" id="1316150"/>
    <lineage>
        <taxon>Eukaryota</taxon>
        <taxon>Fungi</taxon>
        <taxon>Fungi incertae sedis</taxon>
        <taxon>Mucoromycota</taxon>
        <taxon>Glomeromycotina</taxon>
        <taxon>Glomeromycetes</taxon>
        <taxon>Diversisporales</taxon>
        <taxon>Gigasporaceae</taxon>
        <taxon>Dentiscutata</taxon>
    </lineage>
</organism>
<evidence type="ECO:0000313" key="1">
    <source>
        <dbReference type="EMBL" id="CAG8442189.1"/>
    </source>
</evidence>
<dbReference type="EMBL" id="CAJVPU010000153">
    <property type="protein sequence ID" value="CAG8442189.1"/>
    <property type="molecule type" value="Genomic_DNA"/>
</dbReference>
<proteinExistence type="predicted"/>
<comment type="caution">
    <text evidence="1">The sequence shown here is derived from an EMBL/GenBank/DDBJ whole genome shotgun (WGS) entry which is preliminary data.</text>
</comment>